<accession>A0ABT5MLB2</accession>
<name>A0ABT5MLB2_9PAST</name>
<proteinExistence type="predicted"/>
<dbReference type="EMBL" id="JAQSJE010000001">
    <property type="protein sequence ID" value="MDD0822979.1"/>
    <property type="molecule type" value="Genomic_DNA"/>
</dbReference>
<comment type="caution">
    <text evidence="1">The sequence shown here is derived from an EMBL/GenBank/DDBJ whole genome shotgun (WGS) entry which is preliminary data.</text>
</comment>
<evidence type="ECO:0000313" key="1">
    <source>
        <dbReference type="EMBL" id="MDD0822979.1"/>
    </source>
</evidence>
<gene>
    <name evidence="1" type="ORF">PTQ27_00625</name>
</gene>
<dbReference type="InterPro" id="IPR009731">
    <property type="entry name" value="P-like"/>
</dbReference>
<reference evidence="1 2" key="1">
    <citation type="submission" date="2023-02" db="EMBL/GenBank/DDBJ databases">
        <title>Mannheimia cairiniae sp. nov., a novel species of Mannheimia obtained from moscovy ducks (Cairina moschata) and reclassification of Mannheimia ovis as heterotypic synonym of Mannheimia pernigra.</title>
        <authorList>
            <person name="Christensen H."/>
        </authorList>
    </citation>
    <scope>NUCLEOTIDE SEQUENCE [LARGE SCALE GENOMIC DNA]</scope>
    <source>
        <strain evidence="1 2">AT1</strain>
    </source>
</reference>
<evidence type="ECO:0000313" key="2">
    <source>
        <dbReference type="Proteomes" id="UP001221909"/>
    </source>
</evidence>
<dbReference type="Pfam" id="PF06992">
    <property type="entry name" value="Phage_lambda_P"/>
    <property type="match status" value="1"/>
</dbReference>
<dbReference type="RefSeq" id="WP_273748540.1">
    <property type="nucleotide sequence ID" value="NZ_JAQSJE010000001.1"/>
</dbReference>
<dbReference type="Proteomes" id="UP001221909">
    <property type="component" value="Unassembled WGS sequence"/>
</dbReference>
<keyword evidence="2" id="KW-1185">Reference proteome</keyword>
<protein>
    <submittedName>
        <fullName evidence="1">Replication protein P</fullName>
    </submittedName>
</protein>
<organism evidence="1 2">
    <name type="scientific">Mannheimia cairinae</name>
    <dbReference type="NCBI Taxonomy" id="3025936"/>
    <lineage>
        <taxon>Bacteria</taxon>
        <taxon>Pseudomonadati</taxon>
        <taxon>Pseudomonadota</taxon>
        <taxon>Gammaproteobacteria</taxon>
        <taxon>Pasteurellales</taxon>
        <taxon>Pasteurellaceae</taxon>
        <taxon>Mannheimia</taxon>
    </lineage>
</organism>
<sequence length="215" mass="24860">MNLQNTAQNRPLVVANNPDGKLSGEIENLVDRIFDQLPASCPSIQYWTEKQIATAKQQWILGFAENGIRTVEQVRQGMKGLRAKTDDFVPSIGKFIQWCNVIDYHELGLPDVDQLLKRLNHFSAFGFAEINNFKFRSNAEYWLLTDLYERNRKHSWKDETLRNQAEKALVEMAKRIMSGEQIPPPKLVIEEKKKVPIDPRIQRILDEKKRAGAIQ</sequence>